<feature type="region of interest" description="Disordered" evidence="1">
    <location>
        <begin position="89"/>
        <end position="135"/>
    </location>
</feature>
<dbReference type="EMBL" id="FR912646">
    <property type="protein sequence ID" value="CDQ92032.1"/>
    <property type="molecule type" value="Genomic_DNA"/>
</dbReference>
<dbReference type="InterPro" id="IPR029068">
    <property type="entry name" value="Glyas_Bleomycin-R_OHBP_Dase"/>
</dbReference>
<dbReference type="STRING" id="8022.A0A060YKC8"/>
<evidence type="ECO:0000313" key="3">
    <source>
        <dbReference type="Proteomes" id="UP000193380"/>
    </source>
</evidence>
<organism evidence="2 3">
    <name type="scientific">Oncorhynchus mykiss</name>
    <name type="common">Rainbow trout</name>
    <name type="synonym">Salmo gairdneri</name>
    <dbReference type="NCBI Taxonomy" id="8022"/>
    <lineage>
        <taxon>Eukaryota</taxon>
        <taxon>Metazoa</taxon>
        <taxon>Chordata</taxon>
        <taxon>Craniata</taxon>
        <taxon>Vertebrata</taxon>
        <taxon>Euteleostomi</taxon>
        <taxon>Actinopterygii</taxon>
        <taxon>Neopterygii</taxon>
        <taxon>Teleostei</taxon>
        <taxon>Protacanthopterygii</taxon>
        <taxon>Salmoniformes</taxon>
        <taxon>Salmonidae</taxon>
        <taxon>Salmoninae</taxon>
        <taxon>Oncorhynchus</taxon>
    </lineage>
</organism>
<name>A0A060YKC8_ONCMY</name>
<reference evidence="2" key="1">
    <citation type="journal article" date="2014" name="Nat. Commun.">
        <title>The rainbow trout genome provides novel insights into evolution after whole-genome duplication in vertebrates.</title>
        <authorList>
            <person name="Berthelot C."/>
            <person name="Brunet F."/>
            <person name="Chalopin D."/>
            <person name="Juanchich A."/>
            <person name="Bernard M."/>
            <person name="Noel B."/>
            <person name="Bento P."/>
            <person name="Da Silva C."/>
            <person name="Labadie K."/>
            <person name="Alberti A."/>
            <person name="Aury J.M."/>
            <person name="Louis A."/>
            <person name="Dehais P."/>
            <person name="Bardou P."/>
            <person name="Montfort J."/>
            <person name="Klopp C."/>
            <person name="Cabau C."/>
            <person name="Gaspin C."/>
            <person name="Thorgaard G.H."/>
            <person name="Boussaha M."/>
            <person name="Quillet E."/>
            <person name="Guyomard R."/>
            <person name="Galiana D."/>
            <person name="Bobe J."/>
            <person name="Volff J.N."/>
            <person name="Genet C."/>
            <person name="Wincker P."/>
            <person name="Jaillon O."/>
            <person name="Roest Crollius H."/>
            <person name="Guiguen Y."/>
        </authorList>
    </citation>
    <scope>NUCLEOTIDE SEQUENCE [LARGE SCALE GENOMIC DNA]</scope>
</reference>
<proteinExistence type="predicted"/>
<dbReference type="Gene3D" id="3.10.180.10">
    <property type="entry name" value="2,3-Dihydroxybiphenyl 1,2-Dioxygenase, domain 1"/>
    <property type="match status" value="1"/>
</dbReference>
<evidence type="ECO:0000313" key="2">
    <source>
        <dbReference type="EMBL" id="CDQ92032.1"/>
    </source>
</evidence>
<dbReference type="Proteomes" id="UP000193380">
    <property type="component" value="Unassembled WGS sequence"/>
</dbReference>
<reference evidence="2" key="2">
    <citation type="submission" date="2014-03" db="EMBL/GenBank/DDBJ databases">
        <authorList>
            <person name="Genoscope - CEA"/>
        </authorList>
    </citation>
    <scope>NUCLEOTIDE SEQUENCE</scope>
</reference>
<accession>A0A060YKC8</accession>
<evidence type="ECO:0000256" key="1">
    <source>
        <dbReference type="SAM" id="MobiDB-lite"/>
    </source>
</evidence>
<dbReference type="AlphaFoldDB" id="A0A060YKC8"/>
<gene>
    <name evidence="2" type="ORF">GSONMT00014774001</name>
</gene>
<protein>
    <submittedName>
        <fullName evidence="2">Uncharacterized protein</fullName>
    </submittedName>
</protein>
<sequence length="135" mass="15183">MSWYERHFGFHRFFINSNEDVDEGYVLNTEGIGLRLTAMEYWKCSQTGIKLPFTDDQQPDCKFVIAESLPDQGVTVFASVPLVVPTWTRTRDPLHTSTTDTHKASLPVAPQNPRPLPSKGETTTSRPLKASDVTD</sequence>
<dbReference type="PaxDb" id="8022-A0A060YKC8"/>